<dbReference type="PROSITE" id="PS50297">
    <property type="entry name" value="ANK_REP_REGION"/>
    <property type="match status" value="1"/>
</dbReference>
<evidence type="ECO:0000256" key="2">
    <source>
        <dbReference type="SAM" id="MobiDB-lite"/>
    </source>
</evidence>
<protein>
    <recommendedName>
        <fullName evidence="5">DZANK-type domain-containing protein</fullName>
    </recommendedName>
</protein>
<reference evidence="3 4" key="1">
    <citation type="submission" date="2018-10" db="EMBL/GenBank/DDBJ databases">
        <authorList>
            <consortium name="Pathogen Informatics"/>
        </authorList>
    </citation>
    <scope>NUCLEOTIDE SEQUENCE [LARGE SCALE GENOMIC DNA]</scope>
</reference>
<dbReference type="EMBL" id="UXSR01000002">
    <property type="protein sequence ID" value="VDD74025.1"/>
    <property type="molecule type" value="Genomic_DNA"/>
</dbReference>
<dbReference type="PROSITE" id="PS50088">
    <property type="entry name" value="ANK_REPEAT"/>
    <property type="match status" value="1"/>
</dbReference>
<dbReference type="PANTHER" id="PTHR16058">
    <property type="entry name" value="DOUBLE ZINC RIBBON AND ANKYRIN REPEAT-CONTAINING PROTEIN 1"/>
    <property type="match status" value="1"/>
</dbReference>
<gene>
    <name evidence="3" type="ORF">MCOS_LOCUS28</name>
</gene>
<dbReference type="InterPro" id="IPR002110">
    <property type="entry name" value="Ankyrin_rpt"/>
</dbReference>
<feature type="compositionally biased region" description="Polar residues" evidence="2">
    <location>
        <begin position="141"/>
        <end position="165"/>
    </location>
</feature>
<feature type="repeat" description="ANK" evidence="1">
    <location>
        <begin position="678"/>
        <end position="712"/>
    </location>
</feature>
<dbReference type="SMART" id="SM00248">
    <property type="entry name" value="ANK"/>
    <property type="match status" value="2"/>
</dbReference>
<feature type="compositionally biased region" description="Basic and acidic residues" evidence="2">
    <location>
        <begin position="226"/>
        <end position="235"/>
    </location>
</feature>
<evidence type="ECO:0000256" key="1">
    <source>
        <dbReference type="PROSITE-ProRule" id="PRU00023"/>
    </source>
</evidence>
<dbReference type="Pfam" id="PF13287">
    <property type="entry name" value="Fn3_assoc"/>
    <property type="match status" value="1"/>
</dbReference>
<dbReference type="Proteomes" id="UP000267029">
    <property type="component" value="Unassembled WGS sequence"/>
</dbReference>
<accession>A0A158QRZ0</accession>
<evidence type="ECO:0008006" key="5">
    <source>
        <dbReference type="Google" id="ProtNLM"/>
    </source>
</evidence>
<dbReference type="Pfam" id="PF12796">
    <property type="entry name" value="Ank_2"/>
    <property type="match status" value="1"/>
</dbReference>
<dbReference type="InterPro" id="IPR052481">
    <property type="entry name" value="DZAN1"/>
</dbReference>
<dbReference type="PANTHER" id="PTHR16058:SF4">
    <property type="entry name" value="DOUBLE ZINC RIBBON AND ANKYRIN REPEAT-CONTAINING PROTEIN 1"/>
    <property type="match status" value="1"/>
</dbReference>
<keyword evidence="1" id="KW-0040">ANK repeat</keyword>
<dbReference type="InterPro" id="IPR036770">
    <property type="entry name" value="Ankyrin_rpt-contain_sf"/>
</dbReference>
<name>A0A158QRZ0_MESCO</name>
<keyword evidence="4" id="KW-1185">Reference proteome</keyword>
<sequence>MSAGSVRAPLVIPLRLPTEGQPRNAIDNATLIELSSDTPSARIYFTIDGSRPDPIAWKPRQPQPGPTYLFREPFTLPPGTKMIKAVAVHPSTNQESNVVTKTFEVLSVPEQHHIDKTDTGPGQDDYDFIKELKTERALVRQASSGITPRSSSSARQRKPTNNGSRPTGLKHPIPKQRGKGESEEKETLAAHRLSWKSSASDSSDDKSRGSVVTPPQVKKNLGQASRRMEREERKAPRISPPRFDRIQREVDLFNCPTCLSARPADPAATFCPCCGATLPRLPISTVAAPPKLEELDTCFTCGSKLAVDEKKCLICEAPSTHANKNAESEALDRRLCSTCGSLNPVYVKSCLTCESALPQTAASLVNISALLRNSGKSSVPQENTDSPASRPVAKCRICYRQNSLGARFCDWCGIQNPHDDDCPEPLQKGIVCPQCFWQTLNDAHFCPICGFNLDEPSKASSMFKGTHGHSACSSKAQSIVEASSMESLTPRTNRNVGTQTVGLFFPSANHMKAAAGCNQSHNSAETPPKTRRPIVAPISPGRGLCLKSMWRMQLEHVVAHLRAYIRNNVEFQKAIGDPRMGRILCAGVEEDRDDVTICVTFKRHYLNPMALSQEIQEFSRQEEIGATTEEEDGQGANPSCLAPSGDPLIVKAVQSQQLESIPLLVRAGADVNAIGTRDGNTPLHEAVLLESQSEQFVRTLLELGADANKKNALGLTPQDLALRANSASVAAVIAAGECELESCDLEAPSLKT</sequence>
<feature type="region of interest" description="Disordered" evidence="2">
    <location>
        <begin position="139"/>
        <end position="237"/>
    </location>
</feature>
<evidence type="ECO:0000313" key="4">
    <source>
        <dbReference type="Proteomes" id="UP000267029"/>
    </source>
</evidence>
<dbReference type="InterPro" id="IPR026876">
    <property type="entry name" value="Fn3_assoc_repeat"/>
</dbReference>
<evidence type="ECO:0000313" key="3">
    <source>
        <dbReference type="EMBL" id="VDD74025.1"/>
    </source>
</evidence>
<dbReference type="AlphaFoldDB" id="A0A158QRZ0"/>
<dbReference type="Gene3D" id="1.25.40.20">
    <property type="entry name" value="Ankyrin repeat-containing domain"/>
    <property type="match status" value="1"/>
</dbReference>
<dbReference type="SUPFAM" id="SSF48403">
    <property type="entry name" value="Ankyrin repeat"/>
    <property type="match status" value="1"/>
</dbReference>
<dbReference type="OrthoDB" id="10033229at2759"/>
<feature type="compositionally biased region" description="Basic and acidic residues" evidence="2">
    <location>
        <begin position="178"/>
        <end position="189"/>
    </location>
</feature>
<organism evidence="3 4">
    <name type="scientific">Mesocestoides corti</name>
    <name type="common">Flatworm</name>
    <dbReference type="NCBI Taxonomy" id="53468"/>
    <lineage>
        <taxon>Eukaryota</taxon>
        <taxon>Metazoa</taxon>
        <taxon>Spiralia</taxon>
        <taxon>Lophotrochozoa</taxon>
        <taxon>Platyhelminthes</taxon>
        <taxon>Cestoda</taxon>
        <taxon>Eucestoda</taxon>
        <taxon>Cyclophyllidea</taxon>
        <taxon>Mesocestoididae</taxon>
        <taxon>Mesocestoides</taxon>
    </lineage>
</organism>
<proteinExistence type="predicted"/>